<dbReference type="Proteomes" id="UP000799755">
    <property type="component" value="Unassembled WGS sequence"/>
</dbReference>
<organism evidence="1 2">
    <name type="scientific">Lindgomyces ingoldianus</name>
    <dbReference type="NCBI Taxonomy" id="673940"/>
    <lineage>
        <taxon>Eukaryota</taxon>
        <taxon>Fungi</taxon>
        <taxon>Dikarya</taxon>
        <taxon>Ascomycota</taxon>
        <taxon>Pezizomycotina</taxon>
        <taxon>Dothideomycetes</taxon>
        <taxon>Pleosporomycetidae</taxon>
        <taxon>Pleosporales</taxon>
        <taxon>Lindgomycetaceae</taxon>
        <taxon>Lindgomyces</taxon>
    </lineage>
</organism>
<keyword evidence="2" id="KW-1185">Reference proteome</keyword>
<dbReference type="EMBL" id="MU003497">
    <property type="protein sequence ID" value="KAF2474999.1"/>
    <property type="molecule type" value="Genomic_DNA"/>
</dbReference>
<evidence type="ECO:0000313" key="2">
    <source>
        <dbReference type="Proteomes" id="UP000799755"/>
    </source>
</evidence>
<protein>
    <submittedName>
        <fullName evidence="1">Uncharacterized protein</fullName>
    </submittedName>
</protein>
<name>A0ACB6R6X5_9PLEO</name>
<evidence type="ECO:0000313" key="1">
    <source>
        <dbReference type="EMBL" id="KAF2474999.1"/>
    </source>
</evidence>
<reference evidence="1" key="1">
    <citation type="journal article" date="2020" name="Stud. Mycol.">
        <title>101 Dothideomycetes genomes: a test case for predicting lifestyles and emergence of pathogens.</title>
        <authorList>
            <person name="Haridas S."/>
            <person name="Albert R."/>
            <person name="Binder M."/>
            <person name="Bloem J."/>
            <person name="Labutti K."/>
            <person name="Salamov A."/>
            <person name="Andreopoulos B."/>
            <person name="Baker S."/>
            <person name="Barry K."/>
            <person name="Bills G."/>
            <person name="Bluhm B."/>
            <person name="Cannon C."/>
            <person name="Castanera R."/>
            <person name="Culley D."/>
            <person name="Daum C."/>
            <person name="Ezra D."/>
            <person name="Gonzalez J."/>
            <person name="Henrissat B."/>
            <person name="Kuo A."/>
            <person name="Liang C."/>
            <person name="Lipzen A."/>
            <person name="Lutzoni F."/>
            <person name="Magnuson J."/>
            <person name="Mondo S."/>
            <person name="Nolan M."/>
            <person name="Ohm R."/>
            <person name="Pangilinan J."/>
            <person name="Park H.-J."/>
            <person name="Ramirez L."/>
            <person name="Alfaro M."/>
            <person name="Sun H."/>
            <person name="Tritt A."/>
            <person name="Yoshinaga Y."/>
            <person name="Zwiers L.-H."/>
            <person name="Turgeon B."/>
            <person name="Goodwin S."/>
            <person name="Spatafora J."/>
            <person name="Crous P."/>
            <person name="Grigoriev I."/>
        </authorList>
    </citation>
    <scope>NUCLEOTIDE SEQUENCE</scope>
    <source>
        <strain evidence="1">ATCC 200398</strain>
    </source>
</reference>
<proteinExistence type="predicted"/>
<gene>
    <name evidence="1" type="ORF">BDR25DRAFT_384460</name>
</gene>
<accession>A0ACB6R6X5</accession>
<sequence>MSSPSRLSTWPQYPEVPIFFDTHDDSGKPGTRINSSGSLHAPSPTTSCERFIQRQSIRENNGSTPDIAQRIEKKIWIYNSSGNVVARWLLEIICWSTSAICMGAIVGILLYYRDRKLPQWPGNLTLNTMIAILSKVASASLILPTAEALGQLKWSWFQSGSKKMWDFEIFDNASRGPWGALLLLIRTKCKTLAALGAAVTLLSLALDPFFQQVVDFPPRWTLQGNSSIPKVTRYQPHFGQKFQGTVEVVQQDQNTQGVAELFFYGHGTQPIILGNATRPDIPLLCPTSNCTWPPYETLGVCSKCVDVSYLLTFTCLTTRIDWFANQTGGVDAVYPNGTACGYFLNATSDFPVLMSGYSINPITSSPGEALLMRALPMVTAPSRQTVFGGSINFKHVRNPITDFLIVGASNGLNSVYQNKTPIAHECVLSWCVKKITSSYYWANYKEEVIDQFVNTTEGPYPWQTTRTTGPVNGTSTFYLESITVDPSNGAGGPSYGLSNNTAIQNMAVFDDMFPSFATVANASTTPLMRYQVYVKGQPRLRSFGDNPWIAPNNVTSHMEKLATALTNVIRSTNTTETVSGEAFSMETYVAVRWIWLSLPFVVLFLSLIFLIGTIIKSSMERDQVGIWKTSAIATLLYGLPDAMQKKITSSATMGTPRAKTKELRVKLLPKKGWRVSGNLFSPLAPKQNQPPPGWI</sequence>
<comment type="caution">
    <text evidence="1">The sequence shown here is derived from an EMBL/GenBank/DDBJ whole genome shotgun (WGS) entry which is preliminary data.</text>
</comment>